<evidence type="ECO:0000256" key="1">
    <source>
        <dbReference type="SAM" id="Phobius"/>
    </source>
</evidence>
<keyword evidence="1" id="KW-0812">Transmembrane</keyword>
<evidence type="ECO:0000313" key="3">
    <source>
        <dbReference type="Proteomes" id="UP000492821"/>
    </source>
</evidence>
<reference evidence="3" key="1">
    <citation type="journal article" date="2013" name="Genetics">
        <title>The draft genome and transcriptome of Panagrellus redivivus are shaped by the harsh demands of a free-living lifestyle.</title>
        <authorList>
            <person name="Srinivasan J."/>
            <person name="Dillman A.R."/>
            <person name="Macchietto M.G."/>
            <person name="Heikkinen L."/>
            <person name="Lakso M."/>
            <person name="Fracchia K.M."/>
            <person name="Antoshechkin I."/>
            <person name="Mortazavi A."/>
            <person name="Wong G."/>
            <person name="Sternberg P.W."/>
        </authorList>
    </citation>
    <scope>NUCLEOTIDE SEQUENCE [LARGE SCALE GENOMIC DNA]</scope>
    <source>
        <strain evidence="3">MT8872</strain>
    </source>
</reference>
<accession>A0A7E4UXT1</accession>
<dbReference type="PANTHER" id="PTHR34149:SF2">
    <property type="entry name" value="PROTEIN CBG11905"/>
    <property type="match status" value="1"/>
</dbReference>
<reference evidence="4" key="2">
    <citation type="submission" date="2020-10" db="UniProtKB">
        <authorList>
            <consortium name="WormBaseParasite"/>
        </authorList>
    </citation>
    <scope>IDENTIFICATION</scope>
</reference>
<name>A0A7E4UXT1_PANRE</name>
<feature type="signal peptide" evidence="2">
    <location>
        <begin position="1"/>
        <end position="26"/>
    </location>
</feature>
<keyword evidence="1" id="KW-0472">Membrane</keyword>
<feature type="transmembrane region" description="Helical" evidence="1">
    <location>
        <begin position="93"/>
        <end position="114"/>
    </location>
</feature>
<feature type="chain" id="PRO_5028954342" evidence="2">
    <location>
        <begin position="27"/>
        <end position="120"/>
    </location>
</feature>
<keyword evidence="3" id="KW-1185">Reference proteome</keyword>
<sequence length="120" mass="13061">MASTLSHMLFLVGIIALGCAVSSVSAVSEDEVSQTASNIWEDIKNMRVTEIKRSALACPLPLVGVACAEETPLYHFQCCGELNGSCCFRLQDWVIAVLAIMTILVILSIFVNLIRCLCCY</sequence>
<keyword evidence="2" id="KW-0732">Signal</keyword>
<dbReference type="Proteomes" id="UP000492821">
    <property type="component" value="Unassembled WGS sequence"/>
</dbReference>
<evidence type="ECO:0000313" key="4">
    <source>
        <dbReference type="WBParaSite" id="Pan_g14095.t1"/>
    </source>
</evidence>
<dbReference type="WBParaSite" id="Pan_g14095.t1">
    <property type="protein sequence ID" value="Pan_g14095.t1"/>
    <property type="gene ID" value="Pan_g14095"/>
</dbReference>
<proteinExistence type="predicted"/>
<keyword evidence="1" id="KW-1133">Transmembrane helix</keyword>
<dbReference type="PANTHER" id="PTHR34149">
    <property type="entry name" value="PROTEIN CBG11905-RELATED"/>
    <property type="match status" value="1"/>
</dbReference>
<organism evidence="3 4">
    <name type="scientific">Panagrellus redivivus</name>
    <name type="common">Microworm</name>
    <dbReference type="NCBI Taxonomy" id="6233"/>
    <lineage>
        <taxon>Eukaryota</taxon>
        <taxon>Metazoa</taxon>
        <taxon>Ecdysozoa</taxon>
        <taxon>Nematoda</taxon>
        <taxon>Chromadorea</taxon>
        <taxon>Rhabditida</taxon>
        <taxon>Tylenchina</taxon>
        <taxon>Panagrolaimomorpha</taxon>
        <taxon>Panagrolaimoidea</taxon>
        <taxon>Panagrolaimidae</taxon>
        <taxon>Panagrellus</taxon>
    </lineage>
</organism>
<dbReference type="AlphaFoldDB" id="A0A7E4UXT1"/>
<dbReference type="InterPro" id="IPR022559">
    <property type="entry name" value="SUP-1-like"/>
</dbReference>
<protein>
    <submittedName>
        <fullName evidence="4">Uncharacterized protein</fullName>
    </submittedName>
</protein>
<dbReference type="Pfam" id="PF10853">
    <property type="entry name" value="DUF2650"/>
    <property type="match status" value="1"/>
</dbReference>
<evidence type="ECO:0000256" key="2">
    <source>
        <dbReference type="SAM" id="SignalP"/>
    </source>
</evidence>